<proteinExistence type="predicted"/>
<dbReference type="PROSITE" id="PS51154">
    <property type="entry name" value="MACRO"/>
    <property type="match status" value="1"/>
</dbReference>
<evidence type="ECO:0000313" key="2">
    <source>
        <dbReference type="EMBL" id="MDT0249123.1"/>
    </source>
</evidence>
<reference evidence="3 4" key="1">
    <citation type="submission" date="2016-12" db="EMBL/GenBank/DDBJ databases">
        <title>Genomic comparison of strains in the 'Actinomyces naeslundii' group.</title>
        <authorList>
            <person name="Mughal S.R."/>
            <person name="Do T."/>
            <person name="Gilbert S.C."/>
            <person name="Witherden E.A."/>
            <person name="Didelot X."/>
            <person name="Beighton D."/>
        </authorList>
    </citation>
    <scope>NUCLEOTIDE SEQUENCE [LARGE SCALE GENOMIC DNA]</scope>
    <source>
        <strain evidence="3 4">WE8B-23</strain>
    </source>
</reference>
<dbReference type="InterPro" id="IPR043472">
    <property type="entry name" value="Macro_dom-like"/>
</dbReference>
<sequence>MMARVKLESHVSHAVRARWAVPVGASGRDALVRHLVYAFLRSDPEGATDWIDSTVPTDPDELRTMLDFLLTARPPAPLPEDIAADLDTLLEAEAAERGMVDATEIPPLAITDHVPGLLGRNVAFWRGDLTRLRAGAVLNAANSGMLGCFAPGHRCIDNIIHAVAGPALRAECARYMTWAETFDPTRRQGGEPAGRAVFTGGYHLPAQHVIHSVGPVIEDGRKPTLHDRRLLSSCYTSVLNVAHAAGLGSVGLCSLSTGVFGYPKRQAALVTLETIGRWLAAHPDSRMRIVISLNADVDVAAYEAALAPPPWRP</sequence>
<dbReference type="SUPFAM" id="SSF52949">
    <property type="entry name" value="Macro domain-like"/>
    <property type="match status" value="1"/>
</dbReference>
<dbReference type="EMBL" id="JAMZMH010000009">
    <property type="protein sequence ID" value="MDT0249123.1"/>
    <property type="molecule type" value="Genomic_DNA"/>
</dbReference>
<gene>
    <name evidence="3" type="ORF">BKH20_06415</name>
    <name evidence="2" type="ORF">RMW62_08505</name>
</gene>
<dbReference type="SMART" id="SM00506">
    <property type="entry name" value="A1pp"/>
    <property type="match status" value="1"/>
</dbReference>
<evidence type="ECO:0000313" key="4">
    <source>
        <dbReference type="Proteomes" id="UP000185963"/>
    </source>
</evidence>
<reference evidence="2" key="2">
    <citation type="submission" date="2022-06" db="EMBL/GenBank/DDBJ databases">
        <title>Draft Genome Sequences of Three Actinomyces oris Strains, Isolated from Healthy Human Feces.</title>
        <authorList>
            <person name="Ye Y."/>
            <person name="Liu C."/>
            <person name="Zhao J."/>
            <person name="Xu J."/>
            <person name="Huang H."/>
            <person name="Wang B."/>
            <person name="Wei J."/>
            <person name="Jing X."/>
        </authorList>
    </citation>
    <scope>NUCLEOTIDE SEQUENCE</scope>
    <source>
        <strain evidence="2">CNGBCC1803368</strain>
    </source>
</reference>
<evidence type="ECO:0000259" key="1">
    <source>
        <dbReference type="PROSITE" id="PS51154"/>
    </source>
</evidence>
<dbReference type="AlphaFoldDB" id="A0A0X8K1A0"/>
<dbReference type="Proteomes" id="UP001180729">
    <property type="component" value="Unassembled WGS sequence"/>
</dbReference>
<dbReference type="PANTHER" id="PTHR11106">
    <property type="entry name" value="GANGLIOSIDE INDUCED DIFFERENTIATION ASSOCIATED PROTEIN 2-RELATED"/>
    <property type="match status" value="1"/>
</dbReference>
<comment type="caution">
    <text evidence="3">The sequence shown here is derived from an EMBL/GenBank/DDBJ whole genome shotgun (WGS) entry which is preliminary data.</text>
</comment>
<feature type="domain" description="Macro" evidence="1">
    <location>
        <begin position="109"/>
        <end position="310"/>
    </location>
</feature>
<dbReference type="OrthoDB" id="6194521at2"/>
<dbReference type="Proteomes" id="UP000185963">
    <property type="component" value="Unassembled WGS sequence"/>
</dbReference>
<organism evidence="3 4">
    <name type="scientific">Actinomyces oris</name>
    <dbReference type="NCBI Taxonomy" id="544580"/>
    <lineage>
        <taxon>Bacteria</taxon>
        <taxon>Bacillati</taxon>
        <taxon>Actinomycetota</taxon>
        <taxon>Actinomycetes</taxon>
        <taxon>Actinomycetales</taxon>
        <taxon>Actinomycetaceae</taxon>
        <taxon>Actinomyces</taxon>
    </lineage>
</organism>
<dbReference type="KEGG" id="aos:AXE84_03985"/>
<protein>
    <submittedName>
        <fullName evidence="3">Appr-1-p processing protein</fullName>
    </submittedName>
    <submittedName>
        <fullName evidence="2">Macro domain-containing protein</fullName>
    </submittedName>
</protein>
<dbReference type="RefSeq" id="WP_060956928.1">
    <property type="nucleotide sequence ID" value="NZ_CAUOQX010000070.1"/>
</dbReference>
<dbReference type="EMBL" id="MSKS01000019">
    <property type="protein sequence ID" value="OLO70112.1"/>
    <property type="molecule type" value="Genomic_DNA"/>
</dbReference>
<dbReference type="Gene3D" id="3.40.220.10">
    <property type="entry name" value="Leucine Aminopeptidase, subunit E, domain 1"/>
    <property type="match status" value="1"/>
</dbReference>
<name>A0A0X8K1A0_9ACTO</name>
<dbReference type="InterPro" id="IPR002589">
    <property type="entry name" value="Macro_dom"/>
</dbReference>
<accession>A0A0X8K1A0</accession>
<dbReference type="Pfam" id="PF01661">
    <property type="entry name" value="Macro"/>
    <property type="match status" value="1"/>
</dbReference>
<dbReference type="PANTHER" id="PTHR11106:SF27">
    <property type="entry name" value="MACRO DOMAIN-CONTAINING PROTEIN"/>
    <property type="match status" value="1"/>
</dbReference>
<evidence type="ECO:0000313" key="3">
    <source>
        <dbReference type="EMBL" id="OLO70112.1"/>
    </source>
</evidence>